<dbReference type="EMBL" id="CP071090">
    <property type="protein sequence ID" value="QSQ23513.1"/>
    <property type="molecule type" value="Genomic_DNA"/>
</dbReference>
<accession>A0ABX7P2G3</accession>
<dbReference type="RefSeq" id="WP_206725085.1">
    <property type="nucleotide sequence ID" value="NZ_CP071090.1"/>
</dbReference>
<proteinExistence type="predicted"/>
<feature type="transmembrane region" description="Helical" evidence="1">
    <location>
        <begin position="12"/>
        <end position="32"/>
    </location>
</feature>
<evidence type="ECO:0000313" key="3">
    <source>
        <dbReference type="Proteomes" id="UP000662747"/>
    </source>
</evidence>
<keyword evidence="2" id="KW-0645">Protease</keyword>
<keyword evidence="2" id="KW-0482">Metalloprotease</keyword>
<dbReference type="PIRSF" id="PIRSF033101">
    <property type="entry name" value="UCP033101"/>
    <property type="match status" value="1"/>
</dbReference>
<reference evidence="2 3" key="1">
    <citation type="submission" date="2021-02" db="EMBL/GenBank/DDBJ databases">
        <title>De Novo genome assembly of isolated myxobacteria.</title>
        <authorList>
            <person name="Stevens D.C."/>
        </authorList>
    </citation>
    <scope>NUCLEOTIDE SEQUENCE [LARGE SCALE GENOMIC DNA]</scope>
    <source>
        <strain evidence="3">SCPEA02</strain>
    </source>
</reference>
<feature type="transmembrane region" description="Helical" evidence="1">
    <location>
        <begin position="237"/>
        <end position="255"/>
    </location>
</feature>
<keyword evidence="1" id="KW-1133">Transmembrane helix</keyword>
<organism evidence="2 3">
    <name type="scientific">Pyxidicoccus parkwayensis</name>
    <dbReference type="NCBI Taxonomy" id="2813578"/>
    <lineage>
        <taxon>Bacteria</taxon>
        <taxon>Pseudomonadati</taxon>
        <taxon>Myxococcota</taxon>
        <taxon>Myxococcia</taxon>
        <taxon>Myxococcales</taxon>
        <taxon>Cystobacterineae</taxon>
        <taxon>Myxococcaceae</taxon>
        <taxon>Pyxidicoccus</taxon>
    </lineage>
</organism>
<gene>
    <name evidence="2" type="ORF">JY651_00570</name>
</gene>
<feature type="transmembrane region" description="Helical" evidence="1">
    <location>
        <begin position="130"/>
        <end position="150"/>
    </location>
</feature>
<keyword evidence="1" id="KW-0812">Transmembrane</keyword>
<sequence length="271" mass="29211">MASASGVNVGAAVGLGVAIVFDVLLPVAAVLWARRKLGVAWKVVGWGAAAFALSQLFTRVPLVQLLQYVLRDELKSSQVFMAVWMVILCVTAGLFEETARLLAFRGPLKDFRRWKDAVGFGVGHGGLESALLVGGMSVVALINMVALAHMDPSTLKVPPDVVEQVQKAKDTFAAMRWWEPLLGAWERLAAMVFHVAMSVVVLQRFVRGQVRWYWLAVVLHTLFNGVGVGVAQLVGPLAAEGAVTVAALLGLWLLLRLRPREPEPMPAASAA</sequence>
<dbReference type="GO" id="GO:0008237">
    <property type="term" value="F:metallopeptidase activity"/>
    <property type="evidence" value="ECO:0007669"/>
    <property type="project" value="UniProtKB-KW"/>
</dbReference>
<feature type="transmembrane region" description="Helical" evidence="1">
    <location>
        <begin position="39"/>
        <end position="57"/>
    </location>
</feature>
<name>A0ABX7P2G3_9BACT</name>
<keyword evidence="2" id="KW-0378">Hydrolase</keyword>
<dbReference type="Pfam" id="PF10086">
    <property type="entry name" value="YhfC"/>
    <property type="match status" value="1"/>
</dbReference>
<dbReference type="Proteomes" id="UP000662747">
    <property type="component" value="Chromosome"/>
</dbReference>
<keyword evidence="3" id="KW-1185">Reference proteome</keyword>
<protein>
    <submittedName>
        <fullName evidence="2">YhfC family intramembrane metalloprotease</fullName>
    </submittedName>
</protein>
<feature type="transmembrane region" description="Helical" evidence="1">
    <location>
        <begin position="213"/>
        <end position="231"/>
    </location>
</feature>
<dbReference type="InterPro" id="IPR011397">
    <property type="entry name" value="YhfC"/>
</dbReference>
<feature type="transmembrane region" description="Helical" evidence="1">
    <location>
        <begin position="77"/>
        <end position="95"/>
    </location>
</feature>
<feature type="transmembrane region" description="Helical" evidence="1">
    <location>
        <begin position="188"/>
        <end position="206"/>
    </location>
</feature>
<keyword evidence="1" id="KW-0472">Membrane</keyword>
<evidence type="ECO:0000313" key="2">
    <source>
        <dbReference type="EMBL" id="QSQ23513.1"/>
    </source>
</evidence>
<evidence type="ECO:0000256" key="1">
    <source>
        <dbReference type="SAM" id="Phobius"/>
    </source>
</evidence>